<dbReference type="PANTHER" id="PTHR47473">
    <property type="entry name" value="BTA1P"/>
    <property type="match status" value="1"/>
</dbReference>
<organism evidence="3 4">
    <name type="scientific">Papiliotrema laurentii</name>
    <name type="common">Cryptococcus laurentii</name>
    <dbReference type="NCBI Taxonomy" id="5418"/>
    <lineage>
        <taxon>Eukaryota</taxon>
        <taxon>Fungi</taxon>
        <taxon>Dikarya</taxon>
        <taxon>Basidiomycota</taxon>
        <taxon>Agaricomycotina</taxon>
        <taxon>Tremellomycetes</taxon>
        <taxon>Tremellales</taxon>
        <taxon>Rhynchogastremaceae</taxon>
        <taxon>Papiliotrema</taxon>
    </lineage>
</organism>
<protein>
    <recommendedName>
        <fullName evidence="2">Methyltransferase type 11 domain-containing protein</fullName>
    </recommendedName>
</protein>
<dbReference type="Gene3D" id="3.40.50.150">
    <property type="entry name" value="Vaccinia Virus protein VP39"/>
    <property type="match status" value="1"/>
</dbReference>
<dbReference type="InterPro" id="IPR029063">
    <property type="entry name" value="SAM-dependent_MTases_sf"/>
</dbReference>
<feature type="transmembrane region" description="Helical" evidence="1">
    <location>
        <begin position="52"/>
        <end position="70"/>
    </location>
</feature>
<reference evidence="3" key="1">
    <citation type="submission" date="2023-02" db="EMBL/GenBank/DDBJ databases">
        <title>Identification and recombinant expression of a fungal hydrolase from Papiliotrema laurentii that hydrolyzes apple cutin and clears colloidal polyester polyurethane.</title>
        <authorList>
            <consortium name="DOE Joint Genome Institute"/>
            <person name="Roman V.A."/>
            <person name="Bojanowski C."/>
            <person name="Crable B.R."/>
            <person name="Wagner D.N."/>
            <person name="Hung C.S."/>
            <person name="Nadeau L.J."/>
            <person name="Schratz L."/>
            <person name="Haridas S."/>
            <person name="Pangilinan J."/>
            <person name="Lipzen A."/>
            <person name="Na H."/>
            <person name="Yan M."/>
            <person name="Ng V."/>
            <person name="Grigoriev I.V."/>
            <person name="Spatafora J.W."/>
            <person name="Barlow D."/>
            <person name="Biffinger J."/>
            <person name="Kelley-Loughnane N."/>
            <person name="Varaljay V.A."/>
            <person name="Crookes-Goodson W.J."/>
        </authorList>
    </citation>
    <scope>NUCLEOTIDE SEQUENCE</scope>
    <source>
        <strain evidence="3">5307AH</strain>
    </source>
</reference>
<name>A0AAD9CX28_PAPLA</name>
<evidence type="ECO:0000313" key="4">
    <source>
        <dbReference type="Proteomes" id="UP001182556"/>
    </source>
</evidence>
<feature type="domain" description="Methyltransferase type 11" evidence="2">
    <location>
        <begin position="147"/>
        <end position="251"/>
    </location>
</feature>
<keyword evidence="1" id="KW-0472">Membrane</keyword>
<evidence type="ECO:0000256" key="1">
    <source>
        <dbReference type="SAM" id="Phobius"/>
    </source>
</evidence>
<sequence length="846" mass="95843">MAPSGKVSGARLISAPVQLGLALASTSILLGLSPLKSLLQPMTTLHPASLGWSLSIISSCLLFLAALPYIQTPVRFAYNCFIKPLGHHANDQSERLDAFYKGQADVYDTTRTHLLKGREDMLQLLASHLKAQPTAPLRGGAKPRIWVDIGGGTGWNIEKMDEYLPVTYFDAIYLVDLCEPLLEVARQRFKAKGWKNVHCLRQDASAFVLPEWESGALDPRGSITAITLSYSLSMIPPFYQLLDRCDQVLDPQRGLLGVVDFYTSRDAGRKERAIGSARKRVSWFAKWFWECWFEFDNVHLHGSRRDYLEYKMGTIKTYSARNNFLNTYVFLGCSRARDATSSAKAFEIEAGNKLGQGNGGLLTPSSPFIVSPMASPFQSPSLYDHKQAIPDLSLGPAMQAKDGYSQTLFEAGAPLSPFHYQLRKASRLHAWRVPYLEERIHEQFRTHIYGWTWEDPDVDVKKLNITSKDRVLAITSAGDNVLHYALAANCERIHAVDMNPCQGHILELKLAAAQTLEYADFWKIFGEGRHENFENLLTLKMSPFLSSHAYAYWKANAGQFSRNFYFRGYSGWALRLAQVAFFIAGVSGHVRRLCQAKSVDEQERIWRRYLRPVLLNKFMLRGFLGNPAFNWHALGVPKNQMNCFLQDGSVEDFVKATLDPIPKLTTLRDDNYFFYLCLHGRYSRASCPAYLKPEGFQALKNAKINNAFKLHTDTILNVLRGLPDESLTKVIVMDSMDWFDPIPAKTPLPDTSTAAQDELEASPEAALEHLRSELDYEILEMRRVLRVGGHAIWRSAAKRPWYRQRFELAGFKVEPIDIRENGKAIDRVNMYASFWRAEKMASTIKF</sequence>
<feature type="transmembrane region" description="Helical" evidence="1">
    <location>
        <begin position="12"/>
        <end position="32"/>
    </location>
</feature>
<evidence type="ECO:0000259" key="2">
    <source>
        <dbReference type="Pfam" id="PF08241"/>
    </source>
</evidence>
<gene>
    <name evidence="3" type="ORF">DB88DRAFT_528294</name>
</gene>
<dbReference type="GO" id="GO:0008757">
    <property type="term" value="F:S-adenosylmethionine-dependent methyltransferase activity"/>
    <property type="evidence" value="ECO:0007669"/>
    <property type="project" value="InterPro"/>
</dbReference>
<dbReference type="EMBL" id="JAODAN010000006">
    <property type="protein sequence ID" value="KAK1923539.1"/>
    <property type="molecule type" value="Genomic_DNA"/>
</dbReference>
<dbReference type="AlphaFoldDB" id="A0AAD9CX28"/>
<keyword evidence="1" id="KW-0812">Transmembrane</keyword>
<dbReference type="Pfam" id="PF11899">
    <property type="entry name" value="DUF3419"/>
    <property type="match status" value="1"/>
</dbReference>
<dbReference type="CDD" id="cd02440">
    <property type="entry name" value="AdoMet_MTases"/>
    <property type="match status" value="1"/>
</dbReference>
<evidence type="ECO:0000313" key="3">
    <source>
        <dbReference type="EMBL" id="KAK1923539.1"/>
    </source>
</evidence>
<keyword evidence="1" id="KW-1133">Transmembrane helix</keyword>
<keyword evidence="4" id="KW-1185">Reference proteome</keyword>
<accession>A0AAD9CX28</accession>
<dbReference type="InterPro" id="IPR021829">
    <property type="entry name" value="DUF3419"/>
</dbReference>
<dbReference type="InterPro" id="IPR013216">
    <property type="entry name" value="Methyltransf_11"/>
</dbReference>
<dbReference type="PANTHER" id="PTHR47473:SF1">
    <property type="entry name" value="METHYLTRANSFERASE DOMAIN-CONTAINING PROTEIN"/>
    <property type="match status" value="1"/>
</dbReference>
<dbReference type="SUPFAM" id="SSF53335">
    <property type="entry name" value="S-adenosyl-L-methionine-dependent methyltransferases"/>
    <property type="match status" value="1"/>
</dbReference>
<dbReference type="Pfam" id="PF08241">
    <property type="entry name" value="Methyltransf_11"/>
    <property type="match status" value="1"/>
</dbReference>
<dbReference type="Proteomes" id="UP001182556">
    <property type="component" value="Unassembled WGS sequence"/>
</dbReference>
<comment type="caution">
    <text evidence="3">The sequence shown here is derived from an EMBL/GenBank/DDBJ whole genome shotgun (WGS) entry which is preliminary data.</text>
</comment>
<proteinExistence type="predicted"/>